<feature type="binding site" evidence="12">
    <location>
        <position position="528"/>
    </location>
    <ligand>
        <name>Mg(2+)</name>
        <dbReference type="ChEBI" id="CHEBI:18420"/>
        <label>1</label>
    </ligand>
</feature>
<dbReference type="PROSITE" id="PS51749">
    <property type="entry name" value="HNH_CAS9"/>
    <property type="match status" value="1"/>
</dbReference>
<dbReference type="InterPro" id="IPR040619">
    <property type="entry name" value="Cas9_alpha-helical_lobe"/>
</dbReference>
<accession>A0ABU0L8W2</accession>
<feature type="region of interest" description="Disordered" evidence="13">
    <location>
        <begin position="1028"/>
        <end position="1053"/>
    </location>
</feature>
<evidence type="ECO:0000256" key="2">
    <source>
        <dbReference type="ARBA" id="ARBA00022722"/>
    </source>
</evidence>
<keyword evidence="6 12" id="KW-0460">Magnesium</keyword>
<keyword evidence="4 12" id="KW-0255">Endonuclease</keyword>
<feature type="binding site" evidence="12">
    <location>
        <position position="8"/>
    </location>
    <ligand>
        <name>Mg(2+)</name>
        <dbReference type="ChEBI" id="CHEBI:18420"/>
        <label>1</label>
    </ligand>
</feature>
<organism evidence="15 16">
    <name type="scientific">Xanthobacter agilis</name>
    <dbReference type="NCBI Taxonomy" id="47492"/>
    <lineage>
        <taxon>Bacteria</taxon>
        <taxon>Pseudomonadati</taxon>
        <taxon>Pseudomonadota</taxon>
        <taxon>Alphaproteobacteria</taxon>
        <taxon>Hyphomicrobiales</taxon>
        <taxon>Xanthobacteraceae</taxon>
        <taxon>Xanthobacter</taxon>
    </lineage>
</organism>
<feature type="active site" description="Proton acceptor for HNH nuclease domain" evidence="12">
    <location>
        <position position="613"/>
    </location>
</feature>
<keyword evidence="2 12" id="KW-0540">Nuclease</keyword>
<evidence type="ECO:0000313" key="16">
    <source>
        <dbReference type="Proteomes" id="UP001241747"/>
    </source>
</evidence>
<comment type="similarity">
    <text evidence="12">Belongs to the CRISPR-associated Cas9 family.</text>
</comment>
<feature type="active site" description="For RuvC-like nuclease domain" evidence="12">
    <location>
        <position position="8"/>
    </location>
</feature>
<feature type="compositionally biased region" description="Basic and acidic residues" evidence="13">
    <location>
        <begin position="1033"/>
        <end position="1043"/>
    </location>
</feature>
<feature type="binding site" evidence="12">
    <location>
        <position position="532"/>
    </location>
    <ligand>
        <name>Mg(2+)</name>
        <dbReference type="ChEBI" id="CHEBI:18420"/>
        <label>2</label>
    </ligand>
</feature>
<feature type="region of interest" description="Disordered" evidence="13">
    <location>
        <begin position="540"/>
        <end position="561"/>
    </location>
</feature>
<keyword evidence="16" id="KW-1185">Reference proteome</keyword>
<keyword evidence="5 12" id="KW-0378">Hydrolase</keyword>
<evidence type="ECO:0000256" key="7">
    <source>
        <dbReference type="ARBA" id="ARBA00022884"/>
    </source>
</evidence>
<dbReference type="Pfam" id="PF13395">
    <property type="entry name" value="HNH_4"/>
    <property type="match status" value="1"/>
</dbReference>
<proteinExistence type="inferred from homology"/>
<dbReference type="RefSeq" id="WP_237346192.1">
    <property type="nucleotide sequence ID" value="NZ_JABWGX010000016.1"/>
</dbReference>
<evidence type="ECO:0000256" key="13">
    <source>
        <dbReference type="SAM" id="MobiDB-lite"/>
    </source>
</evidence>
<comment type="domain">
    <text evidence="12">Has 2 endonuclease domains. The discontinuous RuvC-like domain cleaves the target DNA noncomplementary to crRNA while the HNH nuclease domain cleaves the target DNA complementary to crRNA.</text>
</comment>
<evidence type="ECO:0000256" key="6">
    <source>
        <dbReference type="ARBA" id="ARBA00022842"/>
    </source>
</evidence>
<name>A0ABU0L8W2_XANAG</name>
<evidence type="ECO:0000256" key="10">
    <source>
        <dbReference type="ARBA" id="ARBA00023211"/>
    </source>
</evidence>
<feature type="region of interest" description="Disordered" evidence="13">
    <location>
        <begin position="1069"/>
        <end position="1090"/>
    </location>
</feature>
<gene>
    <name evidence="12" type="primary">cas9</name>
    <name evidence="15" type="ORF">QOZ94_000358</name>
</gene>
<dbReference type="InterPro" id="IPR033114">
    <property type="entry name" value="HNH_CAS9"/>
</dbReference>
<reference evidence="15 16" key="1">
    <citation type="submission" date="2023-07" db="EMBL/GenBank/DDBJ databases">
        <title>Genomic Encyclopedia of Type Strains, Phase IV (KMG-IV): sequencing the most valuable type-strain genomes for metagenomic binning, comparative biology and taxonomic classification.</title>
        <authorList>
            <person name="Goeker M."/>
        </authorList>
    </citation>
    <scope>NUCLEOTIDE SEQUENCE [LARGE SCALE GENOMIC DNA]</scope>
    <source>
        <strain evidence="15 16">DSM 3770</strain>
    </source>
</reference>
<dbReference type="InterPro" id="IPR041383">
    <property type="entry name" value="RuvC_III"/>
</dbReference>
<evidence type="ECO:0000256" key="1">
    <source>
        <dbReference type="ARBA" id="ARBA00001946"/>
    </source>
</evidence>
<comment type="function">
    <text evidence="12">CRISPR (clustered regularly interspaced short palindromic repeat) is an adaptive immune system that provides protection against mobile genetic elements (viruses, transposable elements and conjugative plasmids). CRISPR clusters contain spacers, sequences complementary to antecedent mobile elements, and target invading nucleic acids. CRISPR clusters are transcribed and processed into CRISPR RNA (crRNA). In type II CRISPR systems correct processing of pre-crRNA requires a trans-encoded small RNA (tracrRNA), endogenous ribonuclease 3 (rnc) and this protein. The tracrRNA serves as a guide for ribonuclease 3-aided processing of pre-crRNA. Subsequently Cas9/crRNA/tracrRNA endonucleolytically cleaves linear or circular dsDNA target complementary to the spacer; Cas9 is inactive in the absence of the 2 guide RNAs (gRNA). Cas9 recognizes the protospacer adjacent motif (PAM) in the CRISPR repeat sequences to help distinguish self versus nonself, as targets within the bacterial CRISPR locus do not have PAMs. PAM recognition is also required for catalytic activity.</text>
</comment>
<comment type="subunit">
    <text evidence="11 12">Monomer. Binds crRNA and tracrRNA.</text>
</comment>
<protein>
    <recommendedName>
        <fullName evidence="12">CRISPR-associated endonuclease Cas9</fullName>
        <ecNumber evidence="12">3.1.-.-</ecNumber>
    </recommendedName>
</protein>
<dbReference type="EC" id="3.1.-.-" evidence="12"/>
<feature type="binding site" evidence="12">
    <location>
        <position position="532"/>
    </location>
    <ligand>
        <name>Mg(2+)</name>
        <dbReference type="ChEBI" id="CHEBI:18420"/>
        <label>1</label>
    </ligand>
</feature>
<comment type="cofactor">
    <cofactor evidence="1 12">
        <name>Mg(2+)</name>
        <dbReference type="ChEBI" id="CHEBI:18420"/>
    </cofactor>
</comment>
<dbReference type="EMBL" id="JAUSVY010000001">
    <property type="protein sequence ID" value="MDQ0503588.1"/>
    <property type="molecule type" value="Genomic_DNA"/>
</dbReference>
<dbReference type="GO" id="GO:0016787">
    <property type="term" value="F:hydrolase activity"/>
    <property type="evidence" value="ECO:0007669"/>
    <property type="project" value="UniProtKB-KW"/>
</dbReference>
<comment type="caution">
    <text evidence="15">The sequence shown here is derived from an EMBL/GenBank/DDBJ whole genome shotgun (WGS) entry which is preliminary data.</text>
</comment>
<dbReference type="NCBIfam" id="TIGR01865">
    <property type="entry name" value="cas_Csn1"/>
    <property type="match status" value="1"/>
</dbReference>
<dbReference type="Proteomes" id="UP001241747">
    <property type="component" value="Unassembled WGS sequence"/>
</dbReference>
<keyword evidence="8 12" id="KW-0051">Antiviral defense</keyword>
<dbReference type="InterPro" id="IPR028629">
    <property type="entry name" value="Cas9"/>
</dbReference>
<evidence type="ECO:0000256" key="4">
    <source>
        <dbReference type="ARBA" id="ARBA00022759"/>
    </source>
</evidence>
<evidence type="ECO:0000256" key="5">
    <source>
        <dbReference type="ARBA" id="ARBA00022801"/>
    </source>
</evidence>
<dbReference type="HAMAP" id="MF_01480">
    <property type="entry name" value="Cas9"/>
    <property type="match status" value="1"/>
</dbReference>
<dbReference type="InterPro" id="IPR036397">
    <property type="entry name" value="RNaseH_sf"/>
</dbReference>
<evidence type="ECO:0000259" key="14">
    <source>
        <dbReference type="PROSITE" id="PS51749"/>
    </source>
</evidence>
<feature type="binding site" evidence="12">
    <location>
        <position position="760"/>
    </location>
    <ligand>
        <name>Mg(2+)</name>
        <dbReference type="ChEBI" id="CHEBI:18420"/>
        <label>2</label>
    </ligand>
</feature>
<dbReference type="Pfam" id="PF18541">
    <property type="entry name" value="RuvC_III"/>
    <property type="match status" value="1"/>
</dbReference>
<feature type="binding site" evidence="12">
    <location>
        <position position="8"/>
    </location>
    <ligand>
        <name>Mg(2+)</name>
        <dbReference type="ChEBI" id="CHEBI:18420"/>
        <label>2</label>
    </ligand>
</feature>
<keyword evidence="9 12" id="KW-0238">DNA-binding</keyword>
<evidence type="ECO:0000256" key="3">
    <source>
        <dbReference type="ARBA" id="ARBA00022723"/>
    </source>
</evidence>
<evidence type="ECO:0000256" key="12">
    <source>
        <dbReference type="HAMAP-Rule" id="MF_01480"/>
    </source>
</evidence>
<sequence>MPWRLSLDLGAGSIGWCALDLDETGAPVSILAAGVRLFGDGRAPSRGDQQGTPLAVERRAARAMRRRRGRFKQRQSALLKHLELDGLFPAEVSSRQALEGRDPFALRARALDAELTLHEIGRALFHINQRRGFKSNRKTDRGAEDDAGKIAIGIDRLRTAMEEAGARTFGAFLHLRRAGAESPNAIPSVRTRLRPEREENARGDGYDFYPGRDLLEEEFDAIWQAQAPYHPGVLTPQVHDRLFEIVFHQRPLKRPKVGTCTLVPGEERLPKSHPLFQRRRLLEEVNALMVVRAGEKAEVLTLEQRNILLLKLKDKAKVSFETLRKALKLAPDARFNKESEHRSDLKGDEVAALLGHKSRFGTSWQHLSPDAQWQVIARVQEEEDEAALRAWFESTWQLTPDEAKAVAGVRLPQGYGRFGLTATTRLIAALEAEVITYDKAVAKAGLGHHSDFRTGEVFTDAKGQPTLPYYGAALEQHIMPGTAEPSDPEEMRIGRLTNPTVHIGLNQLRRLVNVLIRRFGRPDGIVIELARELKLTDDEKQRRNRENTKNRRDAEERSKKLAELRQADTGANRARLKLWEELNRENVLDRRCVYTGAQISVDMLFSETVEVDHILPFDATLDDSNANRILCLRQANREKRKRSPFEAWGHTERWPQIAELASRLPREKRWRFEPDAMKKFEGEGFIARHLVDTQYLSRMARQYLSALYPETGEGSGRVWVATGRLTELVRRKLGLNSLLPDHNFGGGADQPKNRLDHRHHAIDAAVIGILDRGMLQRMAKVSGEEGDEGRERVIIPDPWPTFRDDLKAAVDAIVVSHRPDHGTASKVGLPKGRDQTAGRLHNDTAYGLVKDGRPDDVVHRVPLGALKPAELEADDGSGKRRVRDPELRAALRDFTRGREGKDFERRLAQFSELGPLSFRNIRRVRVIEPLSVIPIRDGEGVAYKGYKGDSNYRCDVWEMPDGKWVPEVISMFDAHQPGWTSHIKAACPTARKVLRLHKDDILAVESAGERRLMKVLQLWQNGQVTLVPPNEGGDLRARSKNSDDPFEYTSPTAGGLKKLKARQVRVDETGRVFDPGFPTRKPASPLKAAE</sequence>
<keyword evidence="10" id="KW-0464">Manganese</keyword>
<feature type="domain" description="HNH Cas9-type" evidence="14">
    <location>
        <begin position="536"/>
        <end position="690"/>
    </location>
</feature>
<evidence type="ECO:0000256" key="8">
    <source>
        <dbReference type="ARBA" id="ARBA00023118"/>
    </source>
</evidence>
<evidence type="ECO:0000313" key="15">
    <source>
        <dbReference type="EMBL" id="MDQ0503588.1"/>
    </source>
</evidence>
<keyword evidence="3 12" id="KW-0479">Metal-binding</keyword>
<dbReference type="InterPro" id="IPR003615">
    <property type="entry name" value="HNH_nuc"/>
</dbReference>
<dbReference type="Gene3D" id="3.30.420.10">
    <property type="entry name" value="Ribonuclease H-like superfamily/Ribonuclease H"/>
    <property type="match status" value="3"/>
</dbReference>
<keyword evidence="7 12" id="KW-0694">RNA-binding</keyword>
<evidence type="ECO:0000256" key="11">
    <source>
        <dbReference type="ARBA" id="ARBA00046380"/>
    </source>
</evidence>
<dbReference type="GO" id="GO:0004519">
    <property type="term" value="F:endonuclease activity"/>
    <property type="evidence" value="ECO:0007669"/>
    <property type="project" value="UniProtKB-KW"/>
</dbReference>
<dbReference type="Pfam" id="PF18470">
    <property type="entry name" value="Cas9_a"/>
    <property type="match status" value="1"/>
</dbReference>
<evidence type="ECO:0000256" key="9">
    <source>
        <dbReference type="ARBA" id="ARBA00023125"/>
    </source>
</evidence>